<evidence type="ECO:0000259" key="2">
    <source>
        <dbReference type="PROSITE" id="PS51352"/>
    </source>
</evidence>
<dbReference type="Pfam" id="PF13899">
    <property type="entry name" value="Thioredoxin_7"/>
    <property type="match status" value="1"/>
</dbReference>
<evidence type="ECO:0000313" key="3">
    <source>
        <dbReference type="EMBL" id="MFD2201247.1"/>
    </source>
</evidence>
<sequence>MKSMTIILLFMFLSGYVPAQELKSDIWLDFEQLEDSLKVNPKPVLLYFHTDWCTYCRKMEAEVFTKPAVLELLSQNFYAVKFNAEYPDEVIFDGRIFSNQQLKTSRTPLHELAILFNGGENTFAPPLLMLFDGQFIFKNRANNYLDSKSLQSFLQSALDQN</sequence>
<gene>
    <name evidence="3" type="ORF">ACFSKV_06700</name>
</gene>
<dbReference type="Gene3D" id="3.40.30.10">
    <property type="entry name" value="Glutaredoxin"/>
    <property type="match status" value="1"/>
</dbReference>
<dbReference type="InterPro" id="IPR013766">
    <property type="entry name" value="Thioredoxin_domain"/>
</dbReference>
<comment type="caution">
    <text evidence="3">The sequence shown here is derived from an EMBL/GenBank/DDBJ whole genome shotgun (WGS) entry which is preliminary data.</text>
</comment>
<dbReference type="InterPro" id="IPR036249">
    <property type="entry name" value="Thioredoxin-like_sf"/>
</dbReference>
<dbReference type="InterPro" id="IPR017937">
    <property type="entry name" value="Thioredoxin_CS"/>
</dbReference>
<dbReference type="PROSITE" id="PS00194">
    <property type="entry name" value="THIOREDOXIN_1"/>
    <property type="match status" value="1"/>
</dbReference>
<proteinExistence type="predicted"/>
<protein>
    <submittedName>
        <fullName evidence="3">Thioredoxin family protein</fullName>
    </submittedName>
</protein>
<keyword evidence="1" id="KW-0676">Redox-active center</keyword>
<feature type="domain" description="Thioredoxin" evidence="2">
    <location>
        <begin position="11"/>
        <end position="161"/>
    </location>
</feature>
<name>A0ABW5B540_9BACT</name>
<evidence type="ECO:0000313" key="4">
    <source>
        <dbReference type="Proteomes" id="UP001597414"/>
    </source>
</evidence>
<keyword evidence="4" id="KW-1185">Reference proteome</keyword>
<dbReference type="PROSITE" id="PS51352">
    <property type="entry name" value="THIOREDOXIN_2"/>
    <property type="match status" value="1"/>
</dbReference>
<dbReference type="RefSeq" id="WP_380801164.1">
    <property type="nucleotide sequence ID" value="NZ_JBHUIV010000010.1"/>
</dbReference>
<reference evidence="4" key="1">
    <citation type="journal article" date="2019" name="Int. J. Syst. Evol. Microbiol.">
        <title>The Global Catalogue of Microorganisms (GCM) 10K type strain sequencing project: providing services to taxonomists for standard genome sequencing and annotation.</title>
        <authorList>
            <consortium name="The Broad Institute Genomics Platform"/>
            <consortium name="The Broad Institute Genome Sequencing Center for Infectious Disease"/>
            <person name="Wu L."/>
            <person name="Ma J."/>
        </authorList>
    </citation>
    <scope>NUCLEOTIDE SEQUENCE [LARGE SCALE GENOMIC DNA]</scope>
    <source>
        <strain evidence="4">KCTC 19812</strain>
    </source>
</reference>
<evidence type="ECO:0000256" key="1">
    <source>
        <dbReference type="ARBA" id="ARBA00023284"/>
    </source>
</evidence>
<dbReference type="EMBL" id="JBHUIV010000010">
    <property type="protein sequence ID" value="MFD2201247.1"/>
    <property type="molecule type" value="Genomic_DNA"/>
</dbReference>
<accession>A0ABW5B540</accession>
<organism evidence="3 4">
    <name type="scientific">Shivajiella indica</name>
    <dbReference type="NCBI Taxonomy" id="872115"/>
    <lineage>
        <taxon>Bacteria</taxon>
        <taxon>Pseudomonadati</taxon>
        <taxon>Bacteroidota</taxon>
        <taxon>Cytophagia</taxon>
        <taxon>Cytophagales</taxon>
        <taxon>Cyclobacteriaceae</taxon>
        <taxon>Shivajiella</taxon>
    </lineage>
</organism>
<dbReference type="Proteomes" id="UP001597414">
    <property type="component" value="Unassembled WGS sequence"/>
</dbReference>
<dbReference type="SUPFAM" id="SSF52833">
    <property type="entry name" value="Thioredoxin-like"/>
    <property type="match status" value="1"/>
</dbReference>